<dbReference type="PANTHER" id="PTHR35526:SF3">
    <property type="entry name" value="ANTI-SIGMA-F FACTOR RSBW"/>
    <property type="match status" value="1"/>
</dbReference>
<dbReference type="Proteomes" id="UP000005435">
    <property type="component" value="Chromosome"/>
</dbReference>
<dbReference type="CDD" id="cd16936">
    <property type="entry name" value="HATPase_RsbW-like"/>
    <property type="match status" value="1"/>
</dbReference>
<dbReference type="GO" id="GO:0004674">
    <property type="term" value="F:protein serine/threonine kinase activity"/>
    <property type="evidence" value="ECO:0007669"/>
    <property type="project" value="UniProtKB-KW"/>
</dbReference>
<dbReference type="InterPro" id="IPR036890">
    <property type="entry name" value="HATPase_C_sf"/>
</dbReference>
<evidence type="ECO:0000313" key="4">
    <source>
        <dbReference type="Proteomes" id="UP000005435"/>
    </source>
</evidence>
<dbReference type="InterPro" id="IPR050267">
    <property type="entry name" value="Anti-sigma-factor_SerPK"/>
</dbReference>
<dbReference type="EMBL" id="CP003065">
    <property type="protein sequence ID" value="AEV70347.1"/>
    <property type="molecule type" value="Genomic_DNA"/>
</dbReference>
<dbReference type="Pfam" id="PF13581">
    <property type="entry name" value="HATPase_c_2"/>
    <property type="match status" value="1"/>
</dbReference>
<proteinExistence type="predicted"/>
<gene>
    <name evidence="3" type="ordered locus">Clocl_3907</name>
</gene>
<evidence type="ECO:0000259" key="2">
    <source>
        <dbReference type="Pfam" id="PF13581"/>
    </source>
</evidence>
<dbReference type="SUPFAM" id="SSF55874">
    <property type="entry name" value="ATPase domain of HSP90 chaperone/DNA topoisomerase II/histidine kinase"/>
    <property type="match status" value="1"/>
</dbReference>
<organism evidence="3 4">
    <name type="scientific">Acetivibrio clariflavus (strain DSM 19732 / NBRC 101661 / EBR45)</name>
    <name type="common">Clostridium clariflavum</name>
    <dbReference type="NCBI Taxonomy" id="720554"/>
    <lineage>
        <taxon>Bacteria</taxon>
        <taxon>Bacillati</taxon>
        <taxon>Bacillota</taxon>
        <taxon>Clostridia</taxon>
        <taxon>Eubacteriales</taxon>
        <taxon>Oscillospiraceae</taxon>
        <taxon>Acetivibrio</taxon>
    </lineage>
</organism>
<reference evidence="4" key="1">
    <citation type="submission" date="2011-12" db="EMBL/GenBank/DDBJ databases">
        <title>Complete sequence of Clostridium clariflavum DSM 19732.</title>
        <authorList>
            <consortium name="US DOE Joint Genome Institute"/>
            <person name="Lucas S."/>
            <person name="Han J."/>
            <person name="Lapidus A."/>
            <person name="Cheng J.-F."/>
            <person name="Goodwin L."/>
            <person name="Pitluck S."/>
            <person name="Peters L."/>
            <person name="Teshima H."/>
            <person name="Detter J.C."/>
            <person name="Han C."/>
            <person name="Tapia R."/>
            <person name="Land M."/>
            <person name="Hauser L."/>
            <person name="Kyrpides N."/>
            <person name="Ivanova N."/>
            <person name="Pagani I."/>
            <person name="Kitzmiller T."/>
            <person name="Lynd L."/>
            <person name="Izquierdo J."/>
            <person name="Woyke T."/>
        </authorList>
    </citation>
    <scope>NUCLEOTIDE SEQUENCE [LARGE SCALE GENOMIC DNA]</scope>
    <source>
        <strain evidence="4">DSM 19732 / NBRC 101661 / EBR45</strain>
    </source>
</reference>
<dbReference type="STRING" id="720554.Clocl_3907"/>
<dbReference type="Gene3D" id="3.30.565.10">
    <property type="entry name" value="Histidine kinase-like ATPase, C-terminal domain"/>
    <property type="match status" value="1"/>
</dbReference>
<dbReference type="InterPro" id="IPR003594">
    <property type="entry name" value="HATPase_dom"/>
</dbReference>
<protein>
    <submittedName>
        <fullName evidence="3">Anti-sigma regulatory factor (Ser/Thr protein kinase)</fullName>
    </submittedName>
</protein>
<name>G8M2H7_ACECE</name>
<keyword evidence="4" id="KW-1185">Reference proteome</keyword>
<dbReference type="KEGG" id="ccl:Clocl_3907"/>
<keyword evidence="3" id="KW-0808">Transferase</keyword>
<dbReference type="RefSeq" id="WP_014256848.1">
    <property type="nucleotide sequence ID" value="NC_016627.1"/>
</dbReference>
<keyword evidence="1" id="KW-0723">Serine/threonine-protein kinase</keyword>
<dbReference type="AlphaFoldDB" id="G8M2H7"/>
<feature type="domain" description="Histidine kinase/HSP90-like ATPase" evidence="2">
    <location>
        <begin position="34"/>
        <end position="135"/>
    </location>
</feature>
<reference evidence="3 4" key="2">
    <citation type="journal article" date="2012" name="Stand. Genomic Sci.">
        <title>Complete Genome Sequence of Clostridium clariflavum DSM 19732.</title>
        <authorList>
            <person name="Izquierdo J.A."/>
            <person name="Goodwin L."/>
            <person name="Davenport K.W."/>
            <person name="Teshima H."/>
            <person name="Bruce D."/>
            <person name="Detter C."/>
            <person name="Tapia R."/>
            <person name="Han S."/>
            <person name="Land M."/>
            <person name="Hauser L."/>
            <person name="Jeffries C.D."/>
            <person name="Han J."/>
            <person name="Pitluck S."/>
            <person name="Nolan M."/>
            <person name="Chen A."/>
            <person name="Huntemann M."/>
            <person name="Mavromatis K."/>
            <person name="Mikhailova N."/>
            <person name="Liolios K."/>
            <person name="Woyke T."/>
            <person name="Lynd L.R."/>
        </authorList>
    </citation>
    <scope>NUCLEOTIDE SEQUENCE [LARGE SCALE GENOMIC DNA]</scope>
    <source>
        <strain evidence="4">DSM 19732 / NBRC 101661 / EBR45</strain>
    </source>
</reference>
<evidence type="ECO:0000313" key="3">
    <source>
        <dbReference type="EMBL" id="AEV70347.1"/>
    </source>
</evidence>
<accession>G8M2H7</accession>
<evidence type="ECO:0000256" key="1">
    <source>
        <dbReference type="ARBA" id="ARBA00022527"/>
    </source>
</evidence>
<dbReference type="HOGENOM" id="CLU_090336_11_2_9"/>
<sequence length="140" mass="16006">MKVSKLYDFSINSELCNVCQSVNNIVDFILDRYGPVRDDILFEIKVILNELLLNAIIHGNKEDKTKRVKVRTGIDNDFVYFIIEDEGEGFNFNCSSQPEECLDISDLKESGRGILIVKNLCDKVKYNTKGNKIVVLKKLN</sequence>
<dbReference type="eggNOG" id="COG2172">
    <property type="taxonomic scope" value="Bacteria"/>
</dbReference>
<dbReference type="PANTHER" id="PTHR35526">
    <property type="entry name" value="ANTI-SIGMA-F FACTOR RSBW-RELATED"/>
    <property type="match status" value="1"/>
</dbReference>
<keyword evidence="3" id="KW-0418">Kinase</keyword>
<dbReference type="OrthoDB" id="9767435at2"/>